<sequence>MIHTLEADGIMLEFGERRILQNIYLQCKTGEVVGILGRNGQGKSCLMNIIYGKLKPLSKSVRIDKKVLLKAYLHSDLITYLPQFNFIPDSLKIVDVFKHFKLDLNVFLERFSNLKSETNTRFSNLSGGERRLVEVYVIIIAQSHFSMLDEPFSHISPIYTEKIIEVINEQRKNKGFLITDHMYDKIINNSDKIYILNQGSSYLMKEVEDLRKFGYTK</sequence>
<dbReference type="SUPFAM" id="SSF52540">
    <property type="entry name" value="P-loop containing nucleoside triphosphate hydrolases"/>
    <property type="match status" value="1"/>
</dbReference>
<evidence type="ECO:0000259" key="4">
    <source>
        <dbReference type="PROSITE" id="PS50893"/>
    </source>
</evidence>
<evidence type="ECO:0000313" key="5">
    <source>
        <dbReference type="EMBL" id="AFL96285.1"/>
    </source>
</evidence>
<dbReference type="Gene3D" id="3.40.50.300">
    <property type="entry name" value="P-loop containing nucleotide triphosphate hydrolases"/>
    <property type="match status" value="1"/>
</dbReference>
<dbReference type="AlphaFoldDB" id="I3ZX51"/>
<organism evidence="5 6">
    <name type="scientific">Ornithobacterium rhinotracheale (strain ATCC 51463 / DSM 15997 / CCUG 23171 / CIP 104009 / LMG 9086)</name>
    <dbReference type="NCBI Taxonomy" id="867902"/>
    <lineage>
        <taxon>Bacteria</taxon>
        <taxon>Pseudomonadati</taxon>
        <taxon>Bacteroidota</taxon>
        <taxon>Flavobacteriia</taxon>
        <taxon>Flavobacteriales</taxon>
        <taxon>Weeksellaceae</taxon>
        <taxon>Ornithobacterium</taxon>
    </lineage>
</organism>
<dbReference type="InterPro" id="IPR003439">
    <property type="entry name" value="ABC_transporter-like_ATP-bd"/>
</dbReference>
<dbReference type="eggNOG" id="COG1137">
    <property type="taxonomic scope" value="Bacteria"/>
</dbReference>
<dbReference type="GeneID" id="71568332"/>
<evidence type="ECO:0000313" key="6">
    <source>
        <dbReference type="Proteomes" id="UP000006051"/>
    </source>
</evidence>
<gene>
    <name evidence="5" type="ordered locus">Ornrh_0054</name>
</gene>
<dbReference type="KEGG" id="orh:Ornrh_0054"/>
<evidence type="ECO:0000256" key="2">
    <source>
        <dbReference type="ARBA" id="ARBA00022741"/>
    </source>
</evidence>
<protein>
    <submittedName>
        <fullName evidence="5">ABC-type (Unclassified) transport system, ATPase component</fullName>
    </submittedName>
</protein>
<dbReference type="InterPro" id="IPR027417">
    <property type="entry name" value="P-loop_NTPase"/>
</dbReference>
<dbReference type="RefSeq" id="WP_014789915.1">
    <property type="nucleotide sequence ID" value="NC_018016.1"/>
</dbReference>
<dbReference type="STRING" id="867902.Ornrh_0054"/>
<dbReference type="Proteomes" id="UP000006051">
    <property type="component" value="Chromosome"/>
</dbReference>
<evidence type="ECO:0000256" key="1">
    <source>
        <dbReference type="ARBA" id="ARBA00022448"/>
    </source>
</evidence>
<keyword evidence="2" id="KW-0547">Nucleotide-binding</keyword>
<evidence type="ECO:0000256" key="3">
    <source>
        <dbReference type="ARBA" id="ARBA00022840"/>
    </source>
</evidence>
<keyword evidence="1" id="KW-0813">Transport</keyword>
<keyword evidence="3" id="KW-0067">ATP-binding</keyword>
<proteinExistence type="predicted"/>
<feature type="domain" description="ABC transporter" evidence="4">
    <location>
        <begin position="5"/>
        <end position="216"/>
    </location>
</feature>
<dbReference type="GO" id="GO:0005886">
    <property type="term" value="C:plasma membrane"/>
    <property type="evidence" value="ECO:0007669"/>
    <property type="project" value="TreeGrafter"/>
</dbReference>
<reference evidence="5 6" key="1">
    <citation type="submission" date="2012-06" db="EMBL/GenBank/DDBJ databases">
        <title>The complete genome of Ornithobacterium rhinotracheale DSM 15997.</title>
        <authorList>
            <consortium name="US DOE Joint Genome Institute (JGI-PGF)"/>
            <person name="Lucas S."/>
            <person name="Copeland A."/>
            <person name="Lapidus A."/>
            <person name="Goodwin L."/>
            <person name="Pitluck S."/>
            <person name="Peters L."/>
            <person name="Mikhailova N."/>
            <person name="Teshima H."/>
            <person name="Kyrpides N."/>
            <person name="Mavromatis K."/>
            <person name="Pagani I."/>
            <person name="Ivanova N."/>
            <person name="Ovchinnikova G."/>
            <person name="Zeytun A."/>
            <person name="Detter J.C."/>
            <person name="Han C."/>
            <person name="Land M."/>
            <person name="Hauser L."/>
            <person name="Markowitz V."/>
            <person name="Cheng J.-F."/>
            <person name="Hugenholtz P."/>
            <person name="Woyke T."/>
            <person name="Wu D."/>
            <person name="Lang E."/>
            <person name="Kopitz M."/>
            <person name="Brambilla E."/>
            <person name="Klenk H.-P."/>
            <person name="Eisen J.A."/>
        </authorList>
    </citation>
    <scope>NUCLEOTIDE SEQUENCE [LARGE SCALE GENOMIC DNA]</scope>
    <source>
        <strain evidence="6">ATCC 51463 / DSM 15997 / CCUG 23171 / LMG 9086</strain>
    </source>
</reference>
<dbReference type="PANTHER" id="PTHR45772:SF10">
    <property type="entry name" value="LIPOPOLYSACCHARIDE EXPORT SYSTEM ATP-BINDING PROTEIN LPTB"/>
    <property type="match status" value="1"/>
</dbReference>
<dbReference type="GO" id="GO:0016887">
    <property type="term" value="F:ATP hydrolysis activity"/>
    <property type="evidence" value="ECO:0007669"/>
    <property type="project" value="InterPro"/>
</dbReference>
<keyword evidence="6" id="KW-1185">Reference proteome</keyword>
<dbReference type="HOGENOM" id="CLU_000604_1_2_10"/>
<dbReference type="Pfam" id="PF00005">
    <property type="entry name" value="ABC_tran"/>
    <property type="match status" value="1"/>
</dbReference>
<dbReference type="PROSITE" id="PS50893">
    <property type="entry name" value="ABC_TRANSPORTER_2"/>
    <property type="match status" value="1"/>
</dbReference>
<dbReference type="GeneID" id="97256835"/>
<dbReference type="PANTHER" id="PTHR45772">
    <property type="entry name" value="CONSERVED COMPONENT OF ABC TRANSPORTER FOR NATURAL AMINO ACIDS-RELATED"/>
    <property type="match status" value="1"/>
</dbReference>
<dbReference type="InterPro" id="IPR051120">
    <property type="entry name" value="ABC_AA/LPS_Transport"/>
</dbReference>
<dbReference type="GO" id="GO:0005524">
    <property type="term" value="F:ATP binding"/>
    <property type="evidence" value="ECO:0007669"/>
    <property type="project" value="UniProtKB-KW"/>
</dbReference>
<name>I3ZX51_ORNRL</name>
<dbReference type="EMBL" id="CP003283">
    <property type="protein sequence ID" value="AFL96285.1"/>
    <property type="molecule type" value="Genomic_DNA"/>
</dbReference>
<accession>I3ZX51</accession>